<dbReference type="AlphaFoldDB" id="A0A7C2SNY0"/>
<name>A0A7C2SNY0_ARCFL</name>
<comment type="caution">
    <text evidence="1">The sequence shown here is derived from an EMBL/GenBank/DDBJ whole genome shotgun (WGS) entry which is preliminary data.</text>
</comment>
<accession>A0A7C2SNY0</accession>
<proteinExistence type="predicted"/>
<gene>
    <name evidence="1" type="ORF">ENN70_07735</name>
</gene>
<protein>
    <submittedName>
        <fullName evidence="1">Uncharacterized protein</fullName>
    </submittedName>
</protein>
<sequence length="80" mass="8760">MVAETGVLANDGYMSRNMRIAAVKSTRIIVVTTDWETKIQGLRGKGLCSRDDGKLQSVFRAIEQKIPVVIVSLPEISVAK</sequence>
<evidence type="ECO:0000313" key="1">
    <source>
        <dbReference type="EMBL" id="HET21932.1"/>
    </source>
</evidence>
<dbReference type="EMBL" id="DSCQ01000099">
    <property type="protein sequence ID" value="HET21932.1"/>
    <property type="molecule type" value="Genomic_DNA"/>
</dbReference>
<organism evidence="1">
    <name type="scientific">Archaeoglobus fulgidus</name>
    <dbReference type="NCBI Taxonomy" id="2234"/>
    <lineage>
        <taxon>Archaea</taxon>
        <taxon>Methanobacteriati</taxon>
        <taxon>Methanobacteriota</taxon>
        <taxon>Archaeoglobi</taxon>
        <taxon>Archaeoglobales</taxon>
        <taxon>Archaeoglobaceae</taxon>
        <taxon>Archaeoglobus</taxon>
    </lineage>
</organism>
<reference evidence="1" key="1">
    <citation type="journal article" date="2020" name="mSystems">
        <title>Genome- and Community-Level Interaction Insights into Carbon Utilization and Element Cycling Functions of Hydrothermarchaeota in Hydrothermal Sediment.</title>
        <authorList>
            <person name="Zhou Z."/>
            <person name="Liu Y."/>
            <person name="Xu W."/>
            <person name="Pan J."/>
            <person name="Luo Z.H."/>
            <person name="Li M."/>
        </authorList>
    </citation>
    <scope>NUCLEOTIDE SEQUENCE [LARGE SCALE GENOMIC DNA]</scope>
    <source>
        <strain evidence="1">SpSt-12</strain>
    </source>
</reference>